<sequence length="95" mass="11083">MAGGQAIARWTSNYFCILQTWIGEFLVSEKLLEGRELGFYTWEGDVQELLKGVREKLNKLGEHWTGDDKNKCFKEITKSFRYLGQIVRLIILEPK</sequence>
<organism evidence="2 3">
    <name type="scientific">Malus baccata</name>
    <name type="common">Siberian crab apple</name>
    <name type="synonym">Pyrus baccata</name>
    <dbReference type="NCBI Taxonomy" id="106549"/>
    <lineage>
        <taxon>Eukaryota</taxon>
        <taxon>Viridiplantae</taxon>
        <taxon>Streptophyta</taxon>
        <taxon>Embryophyta</taxon>
        <taxon>Tracheophyta</taxon>
        <taxon>Spermatophyta</taxon>
        <taxon>Magnoliopsida</taxon>
        <taxon>eudicotyledons</taxon>
        <taxon>Gunneridae</taxon>
        <taxon>Pentapetalae</taxon>
        <taxon>rosids</taxon>
        <taxon>fabids</taxon>
        <taxon>Rosales</taxon>
        <taxon>Rosaceae</taxon>
        <taxon>Amygdaloideae</taxon>
        <taxon>Maleae</taxon>
        <taxon>Malus</taxon>
    </lineage>
</organism>
<dbReference type="PANTHER" id="PTHR35703:SF1">
    <property type="entry name" value="INACTIVE HEME OXYGENASE 2, CHLOROPLASTIC-RELATED"/>
    <property type="match status" value="1"/>
</dbReference>
<accession>A0A540KGQ6</accession>
<name>A0A540KGQ6_MALBA</name>
<comment type="caution">
    <text evidence="2">The sequence shown here is derived from an EMBL/GenBank/DDBJ whole genome shotgun (WGS) entry which is preliminary data.</text>
</comment>
<evidence type="ECO:0000313" key="2">
    <source>
        <dbReference type="EMBL" id="TQD73350.1"/>
    </source>
</evidence>
<evidence type="ECO:0000256" key="1">
    <source>
        <dbReference type="ARBA" id="ARBA00006134"/>
    </source>
</evidence>
<keyword evidence="3" id="KW-1185">Reference proteome</keyword>
<dbReference type="Gene3D" id="1.20.910.10">
    <property type="entry name" value="Heme oxygenase-like"/>
    <property type="match status" value="1"/>
</dbReference>
<dbReference type="PANTHER" id="PTHR35703">
    <property type="entry name" value="HEME OXYGENASE 1, CHLOROPLASTIC-RELATED"/>
    <property type="match status" value="1"/>
</dbReference>
<comment type="similarity">
    <text evidence="1">Belongs to the heme oxygenase family.</text>
</comment>
<dbReference type="SUPFAM" id="SSF48613">
    <property type="entry name" value="Heme oxygenase-like"/>
    <property type="match status" value="1"/>
</dbReference>
<dbReference type="GO" id="GO:0010024">
    <property type="term" value="P:phytochromobilin biosynthetic process"/>
    <property type="evidence" value="ECO:0007669"/>
    <property type="project" value="TreeGrafter"/>
</dbReference>
<dbReference type="EMBL" id="VIEB01001300">
    <property type="protein sequence ID" value="TQD73350.1"/>
    <property type="molecule type" value="Genomic_DNA"/>
</dbReference>
<dbReference type="AlphaFoldDB" id="A0A540KGQ6"/>
<proteinExistence type="inferred from homology"/>
<gene>
    <name evidence="2" type="ORF">C1H46_041110</name>
</gene>
<evidence type="ECO:0000313" key="3">
    <source>
        <dbReference type="Proteomes" id="UP000315295"/>
    </source>
</evidence>
<dbReference type="InterPro" id="IPR016084">
    <property type="entry name" value="Haem_Oase-like_multi-hlx"/>
</dbReference>
<reference evidence="2 3" key="1">
    <citation type="journal article" date="2019" name="G3 (Bethesda)">
        <title>Sequencing of a Wild Apple (Malus baccata) Genome Unravels the Differences Between Cultivated and Wild Apple Species Regarding Disease Resistance and Cold Tolerance.</title>
        <authorList>
            <person name="Chen X."/>
        </authorList>
    </citation>
    <scope>NUCLEOTIDE SEQUENCE [LARGE SCALE GENOMIC DNA]</scope>
    <source>
        <strain evidence="3">cv. Shandingzi</strain>
        <tissue evidence="2">Leaves</tissue>
    </source>
</reference>
<dbReference type="STRING" id="106549.A0A540KGQ6"/>
<dbReference type="InterPro" id="IPR016951">
    <property type="entry name" value="Haem_Oase_decyc_pln"/>
</dbReference>
<protein>
    <submittedName>
        <fullName evidence="2">Uncharacterized protein</fullName>
    </submittedName>
</protein>
<dbReference type="Proteomes" id="UP000315295">
    <property type="component" value="Unassembled WGS sequence"/>
</dbReference>